<evidence type="ECO:0000256" key="11">
    <source>
        <dbReference type="SAM" id="MobiDB-lite"/>
    </source>
</evidence>
<evidence type="ECO:0000256" key="1">
    <source>
        <dbReference type="ARBA" id="ARBA00004323"/>
    </source>
</evidence>
<dbReference type="OrthoDB" id="205108at2759"/>
<proteinExistence type="inferred from homology"/>
<evidence type="ECO:0000256" key="6">
    <source>
        <dbReference type="ARBA" id="ARBA00022968"/>
    </source>
</evidence>
<feature type="compositionally biased region" description="Basic and acidic residues" evidence="11">
    <location>
        <begin position="81"/>
        <end position="95"/>
    </location>
</feature>
<organism evidence="12 13">
    <name type="scientific">Ceratopteris richardii</name>
    <name type="common">Triangle waterfern</name>
    <dbReference type="NCBI Taxonomy" id="49495"/>
    <lineage>
        <taxon>Eukaryota</taxon>
        <taxon>Viridiplantae</taxon>
        <taxon>Streptophyta</taxon>
        <taxon>Embryophyta</taxon>
        <taxon>Tracheophyta</taxon>
        <taxon>Polypodiopsida</taxon>
        <taxon>Polypodiidae</taxon>
        <taxon>Polypodiales</taxon>
        <taxon>Pteridineae</taxon>
        <taxon>Pteridaceae</taxon>
        <taxon>Parkerioideae</taxon>
        <taxon>Ceratopteris</taxon>
    </lineage>
</organism>
<reference evidence="12" key="1">
    <citation type="submission" date="2021-08" db="EMBL/GenBank/DDBJ databases">
        <title>WGS assembly of Ceratopteris richardii.</title>
        <authorList>
            <person name="Marchant D.B."/>
            <person name="Chen G."/>
            <person name="Jenkins J."/>
            <person name="Shu S."/>
            <person name="Leebens-Mack J."/>
            <person name="Grimwood J."/>
            <person name="Schmutz J."/>
            <person name="Soltis P."/>
            <person name="Soltis D."/>
            <person name="Chen Z.-H."/>
        </authorList>
    </citation>
    <scope>NUCLEOTIDE SEQUENCE</scope>
    <source>
        <strain evidence="12">Whitten #5841</strain>
        <tissue evidence="12">Leaf</tissue>
    </source>
</reference>
<evidence type="ECO:0000256" key="3">
    <source>
        <dbReference type="ARBA" id="ARBA00022676"/>
    </source>
</evidence>
<evidence type="ECO:0000256" key="9">
    <source>
        <dbReference type="ARBA" id="ARBA00023136"/>
    </source>
</evidence>
<dbReference type="GO" id="GO:0016757">
    <property type="term" value="F:glycosyltransferase activity"/>
    <property type="evidence" value="ECO:0007669"/>
    <property type="project" value="UniProtKB-KW"/>
</dbReference>
<name>A0A8T2UQD9_CERRI</name>
<feature type="region of interest" description="Disordered" evidence="11">
    <location>
        <begin position="71"/>
        <end position="95"/>
    </location>
</feature>
<dbReference type="GO" id="GO:0000139">
    <property type="term" value="C:Golgi membrane"/>
    <property type="evidence" value="ECO:0007669"/>
    <property type="project" value="UniProtKB-SubCell"/>
</dbReference>
<keyword evidence="13" id="KW-1185">Reference proteome</keyword>
<keyword evidence="9" id="KW-0472">Membrane</keyword>
<evidence type="ECO:0000313" key="13">
    <source>
        <dbReference type="Proteomes" id="UP000825935"/>
    </source>
</evidence>
<evidence type="ECO:0000256" key="8">
    <source>
        <dbReference type="ARBA" id="ARBA00023034"/>
    </source>
</evidence>
<dbReference type="Proteomes" id="UP000825935">
    <property type="component" value="Chromosome 5"/>
</dbReference>
<dbReference type="EMBL" id="CM035410">
    <property type="protein sequence ID" value="KAH7436800.1"/>
    <property type="molecule type" value="Genomic_DNA"/>
</dbReference>
<dbReference type="FunFam" id="3.90.550.10:FF:000101">
    <property type="entry name" value="Probable glycosyltransferase 5"/>
    <property type="match status" value="1"/>
</dbReference>
<dbReference type="AlphaFoldDB" id="A0A8T2UQD9"/>
<dbReference type="PANTHER" id="PTHR31311">
    <property type="entry name" value="XYLOGLUCAN 6-XYLOSYLTRANSFERASE 5-RELATED-RELATED"/>
    <property type="match status" value="1"/>
</dbReference>
<comment type="similarity">
    <text evidence="2">Belongs to the glycosyltransferase 34 family.</text>
</comment>
<sequence>MKSLRIWSSSPKCLWHSIIRLTVPSLMVAVFIFKFVLLDDNLDTVKAVSQGDTHAYQNKLLRGSVFLQQEKESASSTPQERGGRHMVEGTHGRSQKDLYGPAAKADIAFKQRYADADVALRLASLGLDRVDESEAPALGPKIVGWDEKRQALLSRNTAQAGGRSLRHKILLVTGSSSKPCKNAFGDHILLQFTKNKMDYCRLHGIDFFYSMALLNPGMDDCWSKLPVIRKLMLSHPEVEWIWWMDSNAAFTDMTFKLPMERYAQYNLVLHGWDDDIYLKKSWVGLNAGVFLIRNCQWSLDLMDAWARMGKDKQLRERLGPFFSEILVSRPAFEGDDQASLIFILNNQKEIWESKVYFENSFYLHGHWGLLVGNYEKLMQSSHPGYGDDRWPFVTHFVGCEPCGPQSLEGSTCLKQMERAFNFADNQVLHFYGFEHIDLNKFEVGPVGNKST</sequence>
<protein>
    <submittedName>
        <fullName evidence="12">Uncharacterized protein</fullName>
    </submittedName>
</protein>
<gene>
    <name evidence="12" type="ORF">KP509_05G036300</name>
</gene>
<keyword evidence="3" id="KW-0328">Glycosyltransferase</keyword>
<evidence type="ECO:0000313" key="12">
    <source>
        <dbReference type="EMBL" id="KAH7436800.1"/>
    </source>
</evidence>
<evidence type="ECO:0000256" key="5">
    <source>
        <dbReference type="ARBA" id="ARBA00022692"/>
    </source>
</evidence>
<keyword evidence="8" id="KW-0333">Golgi apparatus</keyword>
<keyword evidence="4" id="KW-0808">Transferase</keyword>
<keyword evidence="7" id="KW-1133">Transmembrane helix</keyword>
<dbReference type="InterPro" id="IPR008630">
    <property type="entry name" value="Glyco_trans_34"/>
</dbReference>
<keyword evidence="6" id="KW-0735">Signal-anchor</keyword>
<dbReference type="Gene3D" id="3.90.550.10">
    <property type="entry name" value="Spore Coat Polysaccharide Biosynthesis Protein SpsA, Chain A"/>
    <property type="match status" value="1"/>
</dbReference>
<keyword evidence="5" id="KW-0812">Transmembrane</keyword>
<keyword evidence="10" id="KW-0325">Glycoprotein</keyword>
<comment type="subcellular location">
    <subcellularLocation>
        <location evidence="1">Golgi apparatus membrane</location>
        <topology evidence="1">Single-pass type II membrane protein</topology>
    </subcellularLocation>
</comment>
<evidence type="ECO:0000256" key="7">
    <source>
        <dbReference type="ARBA" id="ARBA00022989"/>
    </source>
</evidence>
<dbReference type="InterPro" id="IPR029044">
    <property type="entry name" value="Nucleotide-diphossugar_trans"/>
</dbReference>
<accession>A0A8T2UQD9</accession>
<dbReference type="OMA" id="CYYEVER"/>
<evidence type="ECO:0000256" key="10">
    <source>
        <dbReference type="ARBA" id="ARBA00023180"/>
    </source>
</evidence>
<evidence type="ECO:0000256" key="2">
    <source>
        <dbReference type="ARBA" id="ARBA00005664"/>
    </source>
</evidence>
<comment type="caution">
    <text evidence="12">The sequence shown here is derived from an EMBL/GenBank/DDBJ whole genome shotgun (WGS) entry which is preliminary data.</text>
</comment>
<dbReference type="Pfam" id="PF05637">
    <property type="entry name" value="Glyco_transf_34"/>
    <property type="match status" value="1"/>
</dbReference>
<dbReference type="PANTHER" id="PTHR31311:SF44">
    <property type="entry name" value="GLYCOSYLTRANSFERASE 2-RELATED"/>
    <property type="match status" value="1"/>
</dbReference>
<evidence type="ECO:0000256" key="4">
    <source>
        <dbReference type="ARBA" id="ARBA00022679"/>
    </source>
</evidence>